<keyword evidence="1" id="KW-1133">Transmembrane helix</keyword>
<keyword evidence="1" id="KW-0812">Transmembrane</keyword>
<organism evidence="2">
    <name type="scientific">Arion vulgaris</name>
    <dbReference type="NCBI Taxonomy" id="1028688"/>
    <lineage>
        <taxon>Eukaryota</taxon>
        <taxon>Metazoa</taxon>
        <taxon>Spiralia</taxon>
        <taxon>Lophotrochozoa</taxon>
        <taxon>Mollusca</taxon>
        <taxon>Gastropoda</taxon>
        <taxon>Heterobranchia</taxon>
        <taxon>Euthyneura</taxon>
        <taxon>Panpulmonata</taxon>
        <taxon>Eupulmonata</taxon>
        <taxon>Stylommatophora</taxon>
        <taxon>Helicina</taxon>
        <taxon>Arionoidea</taxon>
        <taxon>Arionidae</taxon>
        <taxon>Arion</taxon>
    </lineage>
</organism>
<proteinExistence type="predicted"/>
<dbReference type="AlphaFoldDB" id="A0A0B7BHM5"/>
<gene>
    <name evidence="2" type="primary">ORF185087</name>
</gene>
<evidence type="ECO:0000256" key="1">
    <source>
        <dbReference type="SAM" id="Phobius"/>
    </source>
</evidence>
<accession>A0A0B7BHM5</accession>
<protein>
    <submittedName>
        <fullName evidence="2">Uncharacterized protein</fullName>
    </submittedName>
</protein>
<sequence length="68" mass="8080">MICRILDILHQPPVQTLKYVMPFMTSYIYNWLYISNGGVMGIIEALSYWKIYADGFLQITEFKENHLF</sequence>
<reference evidence="2" key="1">
    <citation type="submission" date="2014-12" db="EMBL/GenBank/DDBJ databases">
        <title>Insight into the proteome of Arion vulgaris.</title>
        <authorList>
            <person name="Aradska J."/>
            <person name="Bulat T."/>
            <person name="Smidak R."/>
            <person name="Sarate P."/>
            <person name="Gangsoo J."/>
            <person name="Sialana F."/>
            <person name="Bilban M."/>
            <person name="Lubec G."/>
        </authorList>
    </citation>
    <scope>NUCLEOTIDE SEQUENCE</scope>
    <source>
        <tissue evidence="2">Skin</tissue>
    </source>
</reference>
<name>A0A0B7BHM5_9EUPU</name>
<feature type="transmembrane region" description="Helical" evidence="1">
    <location>
        <begin position="28"/>
        <end position="49"/>
    </location>
</feature>
<keyword evidence="1" id="KW-0472">Membrane</keyword>
<dbReference type="EMBL" id="HACG01044961">
    <property type="protein sequence ID" value="CEK91826.1"/>
    <property type="molecule type" value="Transcribed_RNA"/>
</dbReference>
<evidence type="ECO:0000313" key="2">
    <source>
        <dbReference type="EMBL" id="CEK91826.1"/>
    </source>
</evidence>